<dbReference type="InterPro" id="IPR035965">
    <property type="entry name" value="PAS-like_dom_sf"/>
</dbReference>
<dbReference type="PROSITE" id="PS50112">
    <property type="entry name" value="PAS"/>
    <property type="match status" value="1"/>
</dbReference>
<gene>
    <name evidence="3" type="ORF">ATL31_3140</name>
</gene>
<dbReference type="Pfam" id="PF08447">
    <property type="entry name" value="PAS_3"/>
    <property type="match status" value="1"/>
</dbReference>
<dbReference type="Gene3D" id="3.30.450.20">
    <property type="entry name" value="PAS domain"/>
    <property type="match status" value="1"/>
</dbReference>
<keyword evidence="4" id="KW-1185">Reference proteome</keyword>
<dbReference type="InterPro" id="IPR005561">
    <property type="entry name" value="ANTAR"/>
</dbReference>
<evidence type="ECO:0000313" key="3">
    <source>
        <dbReference type="EMBL" id="PKW28277.1"/>
    </source>
</evidence>
<dbReference type="SMART" id="SM01012">
    <property type="entry name" value="ANTAR"/>
    <property type="match status" value="1"/>
</dbReference>
<dbReference type="GO" id="GO:0003723">
    <property type="term" value="F:RNA binding"/>
    <property type="evidence" value="ECO:0007669"/>
    <property type="project" value="InterPro"/>
</dbReference>
<dbReference type="Gene3D" id="1.10.10.10">
    <property type="entry name" value="Winged helix-like DNA-binding domain superfamily/Winged helix DNA-binding domain"/>
    <property type="match status" value="1"/>
</dbReference>
<reference evidence="3 4" key="1">
    <citation type="submission" date="2017-12" db="EMBL/GenBank/DDBJ databases">
        <title>Sequencing the genomes of 1000 Actinobacteria strains.</title>
        <authorList>
            <person name="Klenk H.-P."/>
        </authorList>
    </citation>
    <scope>NUCLEOTIDE SEQUENCE [LARGE SCALE GENOMIC DNA]</scope>
    <source>
        <strain evidence="3 4">DSM 12806</strain>
    </source>
</reference>
<evidence type="ECO:0000259" key="2">
    <source>
        <dbReference type="PROSITE" id="PS50921"/>
    </source>
</evidence>
<protein>
    <submittedName>
        <fullName evidence="3">PAS domain-containing protein</fullName>
    </submittedName>
</protein>
<organism evidence="3 4">
    <name type="scientific">Phycicoccus duodecadis</name>
    <dbReference type="NCBI Taxonomy" id="173053"/>
    <lineage>
        <taxon>Bacteria</taxon>
        <taxon>Bacillati</taxon>
        <taxon>Actinomycetota</taxon>
        <taxon>Actinomycetes</taxon>
        <taxon>Micrococcales</taxon>
        <taxon>Intrasporangiaceae</taxon>
        <taxon>Phycicoccus</taxon>
    </lineage>
</organism>
<dbReference type="RefSeq" id="WP_245862789.1">
    <property type="nucleotide sequence ID" value="NZ_PJNE01000001.1"/>
</dbReference>
<dbReference type="InterPro" id="IPR036388">
    <property type="entry name" value="WH-like_DNA-bd_sf"/>
</dbReference>
<evidence type="ECO:0000313" key="4">
    <source>
        <dbReference type="Proteomes" id="UP000233781"/>
    </source>
</evidence>
<proteinExistence type="predicted"/>
<accession>A0A2N3YN43</accession>
<dbReference type="Pfam" id="PF03861">
    <property type="entry name" value="ANTAR"/>
    <property type="match status" value="1"/>
</dbReference>
<dbReference type="SUPFAM" id="SSF55785">
    <property type="entry name" value="PYP-like sensor domain (PAS domain)"/>
    <property type="match status" value="1"/>
</dbReference>
<dbReference type="CDD" id="cd00130">
    <property type="entry name" value="PAS"/>
    <property type="match status" value="1"/>
</dbReference>
<feature type="domain" description="PAS" evidence="1">
    <location>
        <begin position="30"/>
        <end position="75"/>
    </location>
</feature>
<dbReference type="InterPro" id="IPR000014">
    <property type="entry name" value="PAS"/>
</dbReference>
<name>A0A2N3YN43_9MICO</name>
<dbReference type="PROSITE" id="PS50921">
    <property type="entry name" value="ANTAR"/>
    <property type="match status" value="1"/>
</dbReference>
<dbReference type="EMBL" id="PJNE01000001">
    <property type="protein sequence ID" value="PKW28277.1"/>
    <property type="molecule type" value="Genomic_DNA"/>
</dbReference>
<dbReference type="AlphaFoldDB" id="A0A2N3YN43"/>
<evidence type="ECO:0000259" key="1">
    <source>
        <dbReference type="PROSITE" id="PS50112"/>
    </source>
</evidence>
<comment type="caution">
    <text evidence="3">The sequence shown here is derived from an EMBL/GenBank/DDBJ whole genome shotgun (WGS) entry which is preliminary data.</text>
</comment>
<dbReference type="InterPro" id="IPR013655">
    <property type="entry name" value="PAS_fold_3"/>
</dbReference>
<feature type="domain" description="ANTAR" evidence="2">
    <location>
        <begin position="120"/>
        <end position="181"/>
    </location>
</feature>
<dbReference type="Proteomes" id="UP000233781">
    <property type="component" value="Unassembled WGS sequence"/>
</dbReference>
<sequence length="215" mass="23353">MDRHVDDSAGQGPAPAFADGWYDYATQRWYWDDQMFTMLGLHDEGVDPTQLVFERMHPADAPVVRAALERAIAQVAPVSGQYRLRDDEGVERTVAFAADVERDETGEARRLVGLAFDVSRASRLAADEAVMAATLDRAAIEQVKGALMFTYGVDADAAFGLLVRYSQRGNVKLAVVARRVAALLAAQSAPGTEQSMLRVLEAALRPAAVVEEETG</sequence>